<dbReference type="AlphaFoldDB" id="A0A066YSJ2"/>
<dbReference type="eggNOG" id="ENOG5031DIC">
    <property type="taxonomic scope" value="Bacteria"/>
</dbReference>
<gene>
    <name evidence="3" type="ORF">KCH_73900</name>
</gene>
<comment type="caution">
    <text evidence="3">The sequence shown here is derived from an EMBL/GenBank/DDBJ whole genome shotgun (WGS) entry which is preliminary data.</text>
</comment>
<dbReference type="PATRIC" id="fig|1348663.4.peg.7141"/>
<feature type="compositionally biased region" description="Acidic residues" evidence="1">
    <location>
        <begin position="7"/>
        <end position="17"/>
    </location>
</feature>
<dbReference type="Proteomes" id="UP000027178">
    <property type="component" value="Unassembled WGS sequence"/>
</dbReference>
<evidence type="ECO:0000259" key="2">
    <source>
        <dbReference type="Pfam" id="PF18970"/>
    </source>
</evidence>
<dbReference type="InterPro" id="IPR043763">
    <property type="entry name" value="DUF5709"/>
</dbReference>
<dbReference type="HOGENOM" id="CLU_109389_1_0_11"/>
<reference evidence="3 4" key="1">
    <citation type="submission" date="2014-05" db="EMBL/GenBank/DDBJ databases">
        <title>Draft Genome Sequence of Kitasatospora cheerisanensis KCTC 2395.</title>
        <authorList>
            <person name="Nam D.H."/>
        </authorList>
    </citation>
    <scope>NUCLEOTIDE SEQUENCE [LARGE SCALE GENOMIC DNA]</scope>
    <source>
        <strain evidence="3 4">KCTC 2395</strain>
    </source>
</reference>
<sequence>MTNWDSQDPEPAEDDGVLEPADSLLTDRLDDDPLDTGVIPPDGYHGATAYGTTPGEAVRGESLDQLLSEEEPDDDPEAVDDRWADGPSPRAGRLVEDGIDTEGADVGPDGGAASAEEAAVHLVYPDEDAEAELDDAAPDEPLREAVRFTVIDDLADRVPDDDYR</sequence>
<feature type="compositionally biased region" description="Acidic residues" evidence="1">
    <location>
        <begin position="67"/>
        <end position="78"/>
    </location>
</feature>
<dbReference type="OrthoDB" id="3212066at2"/>
<protein>
    <recommendedName>
        <fullName evidence="2">DUF5709 domain-containing protein</fullName>
    </recommendedName>
</protein>
<evidence type="ECO:0000256" key="1">
    <source>
        <dbReference type="SAM" id="MobiDB-lite"/>
    </source>
</evidence>
<name>A0A066YSJ2_9ACTN</name>
<feature type="domain" description="DUF5709" evidence="2">
    <location>
        <begin position="88"/>
        <end position="123"/>
    </location>
</feature>
<keyword evidence="4" id="KW-1185">Reference proteome</keyword>
<proteinExistence type="predicted"/>
<evidence type="ECO:0000313" key="3">
    <source>
        <dbReference type="EMBL" id="KDN80900.1"/>
    </source>
</evidence>
<dbReference type="EMBL" id="JNBY01000159">
    <property type="protein sequence ID" value="KDN80900.1"/>
    <property type="molecule type" value="Genomic_DNA"/>
</dbReference>
<feature type="region of interest" description="Disordered" evidence="1">
    <location>
        <begin position="1"/>
        <end position="114"/>
    </location>
</feature>
<organism evidence="3 4">
    <name type="scientific">Kitasatospora cheerisanensis KCTC 2395</name>
    <dbReference type="NCBI Taxonomy" id="1348663"/>
    <lineage>
        <taxon>Bacteria</taxon>
        <taxon>Bacillati</taxon>
        <taxon>Actinomycetota</taxon>
        <taxon>Actinomycetes</taxon>
        <taxon>Kitasatosporales</taxon>
        <taxon>Streptomycetaceae</taxon>
        <taxon>Kitasatospora</taxon>
    </lineage>
</organism>
<accession>A0A066YSJ2</accession>
<dbReference type="Pfam" id="PF18970">
    <property type="entry name" value="DUF5709"/>
    <property type="match status" value="1"/>
</dbReference>
<evidence type="ECO:0000313" key="4">
    <source>
        <dbReference type="Proteomes" id="UP000027178"/>
    </source>
</evidence>
<dbReference type="RefSeq" id="WP_035869913.1">
    <property type="nucleotide sequence ID" value="NZ_KK853997.1"/>
</dbReference>